<dbReference type="GO" id="GO:0003824">
    <property type="term" value="F:catalytic activity"/>
    <property type="evidence" value="ECO:0007669"/>
    <property type="project" value="InterPro"/>
</dbReference>
<dbReference type="GeneID" id="34589290"/>
<dbReference type="RefSeq" id="XP_022499926.1">
    <property type="nucleotide sequence ID" value="XM_022644166.1"/>
</dbReference>
<dbReference type="PANTHER" id="PTHR46082">
    <property type="entry name" value="ATP/GTP-BINDING PROTEIN-RELATED"/>
    <property type="match status" value="1"/>
</dbReference>
<protein>
    <submittedName>
        <fullName evidence="1">Uncharacterized protein</fullName>
    </submittedName>
</protein>
<dbReference type="OrthoDB" id="1658288at2759"/>
<keyword evidence="2" id="KW-1185">Reference proteome</keyword>
<dbReference type="SUPFAM" id="SSF53167">
    <property type="entry name" value="Purine and uridine phosphorylases"/>
    <property type="match status" value="1"/>
</dbReference>
<organism evidence="1 2">
    <name type="scientific">Fonsecaea nubica</name>
    <dbReference type="NCBI Taxonomy" id="856822"/>
    <lineage>
        <taxon>Eukaryota</taxon>
        <taxon>Fungi</taxon>
        <taxon>Dikarya</taxon>
        <taxon>Ascomycota</taxon>
        <taxon>Pezizomycotina</taxon>
        <taxon>Eurotiomycetes</taxon>
        <taxon>Chaetothyriomycetidae</taxon>
        <taxon>Chaetothyriales</taxon>
        <taxon>Herpotrichiellaceae</taxon>
        <taxon>Fonsecaea</taxon>
    </lineage>
</organism>
<name>A0A178D0H0_9EURO</name>
<sequence>MPWDTFDYRNYWEAVRICVSSQFIIGGPSSGSSLVDIEDRRLTPAEIRSLLAKLGISHHRRQLERRMSRFLEVLQARDERVAYPGAEADTLFACSSLHRHHEAGNCQTCQPDSICRAAIKSSCEDLGSYNKGIVRRTRSQNGTQPGHMAGERSSYRPAIHIGNMGSGDTVMKSGHHRENVALKYDILGFEMEGVGIWDFFPSLVIKAVCDYTDSYKNKKW</sequence>
<dbReference type="Proteomes" id="UP000185904">
    <property type="component" value="Unassembled WGS sequence"/>
</dbReference>
<reference evidence="1 2" key="1">
    <citation type="submission" date="2016-03" db="EMBL/GenBank/DDBJ databases">
        <title>The draft genome sequence of Fonsecaea nubica causative agent of cutaneous subcutaneous infection in human host.</title>
        <authorList>
            <person name="Costa F."/>
            <person name="Sybren D.H."/>
            <person name="Raittz R.T."/>
            <person name="Weiss V.A."/>
            <person name="Leao A.C."/>
            <person name="Gomes R."/>
            <person name="De Souza E.M."/>
            <person name="Pedrosa F.O."/>
            <person name="Steffens M.B."/>
            <person name="Bombassaro A."/>
            <person name="Tadra-Sfeir M.Z."/>
            <person name="Moreno L.F."/>
            <person name="Najafzadeh M.J."/>
            <person name="Felipe M.S."/>
            <person name="Teixeira M."/>
            <person name="Sun J."/>
            <person name="Xi L."/>
            <person name="Castro M.A."/>
            <person name="Vicente V.A."/>
        </authorList>
    </citation>
    <scope>NUCLEOTIDE SEQUENCE [LARGE SCALE GENOMIC DNA]</scope>
    <source>
        <strain evidence="1 2">CBS 269.64</strain>
    </source>
</reference>
<dbReference type="GO" id="GO:0009116">
    <property type="term" value="P:nucleoside metabolic process"/>
    <property type="evidence" value="ECO:0007669"/>
    <property type="project" value="InterPro"/>
</dbReference>
<dbReference type="AlphaFoldDB" id="A0A178D0H0"/>
<evidence type="ECO:0000313" key="2">
    <source>
        <dbReference type="Proteomes" id="UP000185904"/>
    </source>
</evidence>
<evidence type="ECO:0000313" key="1">
    <source>
        <dbReference type="EMBL" id="OAL34914.1"/>
    </source>
</evidence>
<dbReference type="InterPro" id="IPR035994">
    <property type="entry name" value="Nucleoside_phosphorylase_sf"/>
</dbReference>
<proteinExistence type="predicted"/>
<gene>
    <name evidence="1" type="ORF">AYO20_05875</name>
</gene>
<dbReference type="EMBL" id="LVCJ01000035">
    <property type="protein sequence ID" value="OAL34914.1"/>
    <property type="molecule type" value="Genomic_DNA"/>
</dbReference>
<dbReference type="PANTHER" id="PTHR46082:SF6">
    <property type="entry name" value="AAA+ ATPASE DOMAIN-CONTAINING PROTEIN-RELATED"/>
    <property type="match status" value="1"/>
</dbReference>
<comment type="caution">
    <text evidence="1">The sequence shown here is derived from an EMBL/GenBank/DDBJ whole genome shotgun (WGS) entry which is preliminary data.</text>
</comment>
<dbReference type="InterPro" id="IPR053137">
    <property type="entry name" value="NLR-like"/>
</dbReference>
<dbReference type="Gene3D" id="3.40.50.1580">
    <property type="entry name" value="Nucleoside phosphorylase domain"/>
    <property type="match status" value="1"/>
</dbReference>
<accession>A0A178D0H0</accession>